<evidence type="ECO:0000313" key="2">
    <source>
        <dbReference type="Proteomes" id="UP000548476"/>
    </source>
</evidence>
<dbReference type="PANTHER" id="PTHR10151">
    <property type="entry name" value="ECTONUCLEOTIDE PYROPHOSPHATASE/PHOSPHODIESTERASE"/>
    <property type="match status" value="1"/>
</dbReference>
<accession>A0A841F9D6</accession>
<dbReference type="GO" id="GO:0016787">
    <property type="term" value="F:hydrolase activity"/>
    <property type="evidence" value="ECO:0007669"/>
    <property type="project" value="UniProtKB-ARBA"/>
</dbReference>
<protein>
    <submittedName>
        <fullName evidence="1">Putative AlkP superfamily pyrophosphatase or phosphodiesterase</fullName>
    </submittedName>
</protein>
<name>A0A841F9D6_9ACTN</name>
<proteinExistence type="predicted"/>
<dbReference type="InterPro" id="IPR017850">
    <property type="entry name" value="Alkaline_phosphatase_core_sf"/>
</dbReference>
<gene>
    <name evidence="1" type="ORF">HNR73_001641</name>
</gene>
<organism evidence="1 2">
    <name type="scientific">Phytomonospora endophytica</name>
    <dbReference type="NCBI Taxonomy" id="714109"/>
    <lineage>
        <taxon>Bacteria</taxon>
        <taxon>Bacillati</taxon>
        <taxon>Actinomycetota</taxon>
        <taxon>Actinomycetes</taxon>
        <taxon>Micromonosporales</taxon>
        <taxon>Micromonosporaceae</taxon>
        <taxon>Phytomonospora</taxon>
    </lineage>
</organism>
<dbReference type="InterPro" id="IPR002591">
    <property type="entry name" value="Phosphodiest/P_Trfase"/>
</dbReference>
<dbReference type="PANTHER" id="PTHR10151:SF120">
    <property type="entry name" value="BIS(5'-ADENOSYL)-TRIPHOSPHATASE"/>
    <property type="match status" value="1"/>
</dbReference>
<dbReference type="AlphaFoldDB" id="A0A841F9D6"/>
<dbReference type="SUPFAM" id="SSF53649">
    <property type="entry name" value="Alkaline phosphatase-like"/>
    <property type="match status" value="1"/>
</dbReference>
<dbReference type="EMBL" id="JACHGT010000003">
    <property type="protein sequence ID" value="MBB6033791.1"/>
    <property type="molecule type" value="Genomic_DNA"/>
</dbReference>
<comment type="caution">
    <text evidence="1">The sequence shown here is derived from an EMBL/GenBank/DDBJ whole genome shotgun (WGS) entry which is preliminary data.</text>
</comment>
<keyword evidence="2" id="KW-1185">Reference proteome</keyword>
<sequence>MTARVLVFGLDGIRYDRLLSSPTPHLDAIAAEGFLAPTRIREINPTISGPCWATIATGVHADDHNIFGNDLTGHRLGEHPCFLARADKAGLSTYGAAAWPPLLTGDSGGPIFRPTVAYTPDPRPGEPAGGDPYTDQAVADHACEVLSSSDVDVAFVYFGAVDEVGHHVGTGPEYNAQITDTDARVGQVLAAVAARPAFADETWTVLAVTDHGHVDGGGHGGDSDLERTAWVAGRGPGLVNGSVYEHADIPVLVLSALGVA</sequence>
<dbReference type="Proteomes" id="UP000548476">
    <property type="component" value="Unassembled WGS sequence"/>
</dbReference>
<dbReference type="Pfam" id="PF01663">
    <property type="entry name" value="Phosphodiest"/>
    <property type="match status" value="1"/>
</dbReference>
<dbReference type="Gene3D" id="3.40.720.10">
    <property type="entry name" value="Alkaline Phosphatase, subunit A"/>
    <property type="match status" value="1"/>
</dbReference>
<dbReference type="RefSeq" id="WP_184786653.1">
    <property type="nucleotide sequence ID" value="NZ_BONT01000013.1"/>
</dbReference>
<evidence type="ECO:0000313" key="1">
    <source>
        <dbReference type="EMBL" id="MBB6033791.1"/>
    </source>
</evidence>
<reference evidence="1 2" key="1">
    <citation type="submission" date="2020-08" db="EMBL/GenBank/DDBJ databases">
        <title>Genomic Encyclopedia of Type Strains, Phase IV (KMG-IV): sequencing the most valuable type-strain genomes for metagenomic binning, comparative biology and taxonomic classification.</title>
        <authorList>
            <person name="Goeker M."/>
        </authorList>
    </citation>
    <scope>NUCLEOTIDE SEQUENCE [LARGE SCALE GENOMIC DNA]</scope>
    <source>
        <strain evidence="1 2">YIM 65646</strain>
    </source>
</reference>